<evidence type="ECO:0000313" key="2">
    <source>
        <dbReference type="Proteomes" id="UP000594638"/>
    </source>
</evidence>
<accession>A0A8S0VKE8</accession>
<dbReference type="AlphaFoldDB" id="A0A8S0VKE8"/>
<comment type="caution">
    <text evidence="1">The sequence shown here is derived from an EMBL/GenBank/DDBJ whole genome shotgun (WGS) entry which is preliminary data.</text>
</comment>
<reference evidence="1 2" key="1">
    <citation type="submission" date="2019-12" db="EMBL/GenBank/DDBJ databases">
        <authorList>
            <person name="Alioto T."/>
            <person name="Alioto T."/>
            <person name="Gomez Garrido J."/>
        </authorList>
    </citation>
    <scope>NUCLEOTIDE SEQUENCE [LARGE SCALE GENOMIC DNA]</scope>
</reference>
<keyword evidence="2" id="KW-1185">Reference proteome</keyword>
<gene>
    <name evidence="1" type="ORF">OLEA9_A081125</name>
</gene>
<dbReference type="Gramene" id="OE9A081125T1">
    <property type="protein sequence ID" value="OE9A081125C1"/>
    <property type="gene ID" value="OE9A081125"/>
</dbReference>
<name>A0A8S0VKE8_OLEEU</name>
<sequence>MDSYGSDGGGIGIDFGSGIWSSNGGGRLLVVGQFYFFYFFGDCFVGVLVADCGFARSGGGNCDSAGDCGGRGSGYGWDEMGLDAFD</sequence>
<evidence type="ECO:0000313" key="1">
    <source>
        <dbReference type="EMBL" id="CAA3030375.1"/>
    </source>
</evidence>
<dbReference type="EMBL" id="CACTIH010009368">
    <property type="protein sequence ID" value="CAA3030375.1"/>
    <property type="molecule type" value="Genomic_DNA"/>
</dbReference>
<dbReference type="Proteomes" id="UP000594638">
    <property type="component" value="Unassembled WGS sequence"/>
</dbReference>
<organism evidence="1 2">
    <name type="scientific">Olea europaea subsp. europaea</name>
    <dbReference type="NCBI Taxonomy" id="158383"/>
    <lineage>
        <taxon>Eukaryota</taxon>
        <taxon>Viridiplantae</taxon>
        <taxon>Streptophyta</taxon>
        <taxon>Embryophyta</taxon>
        <taxon>Tracheophyta</taxon>
        <taxon>Spermatophyta</taxon>
        <taxon>Magnoliopsida</taxon>
        <taxon>eudicotyledons</taxon>
        <taxon>Gunneridae</taxon>
        <taxon>Pentapetalae</taxon>
        <taxon>asterids</taxon>
        <taxon>lamiids</taxon>
        <taxon>Lamiales</taxon>
        <taxon>Oleaceae</taxon>
        <taxon>Oleeae</taxon>
        <taxon>Olea</taxon>
    </lineage>
</organism>
<protein>
    <submittedName>
        <fullName evidence="1">Uncharacterized protein</fullName>
    </submittedName>
</protein>
<proteinExistence type="predicted"/>